<gene>
    <name evidence="2" type="ORF">PLEOSDRAFT_159045</name>
</gene>
<organism evidence="2 3">
    <name type="scientific">Pleurotus ostreatus (strain PC15)</name>
    <name type="common">Oyster mushroom</name>
    <dbReference type="NCBI Taxonomy" id="1137138"/>
    <lineage>
        <taxon>Eukaryota</taxon>
        <taxon>Fungi</taxon>
        <taxon>Dikarya</taxon>
        <taxon>Basidiomycota</taxon>
        <taxon>Agaricomycotina</taxon>
        <taxon>Agaricomycetes</taxon>
        <taxon>Agaricomycetidae</taxon>
        <taxon>Agaricales</taxon>
        <taxon>Pleurotineae</taxon>
        <taxon>Pleurotaceae</taxon>
        <taxon>Pleurotus</taxon>
    </lineage>
</organism>
<reference evidence="3" key="1">
    <citation type="journal article" date="2014" name="Proc. Natl. Acad. Sci. U.S.A.">
        <title>Extensive sampling of basidiomycete genomes demonstrates inadequacy of the white-rot/brown-rot paradigm for wood decay fungi.</title>
        <authorList>
            <person name="Riley R."/>
            <person name="Salamov A.A."/>
            <person name="Brown D.W."/>
            <person name="Nagy L.G."/>
            <person name="Floudas D."/>
            <person name="Held B.W."/>
            <person name="Levasseur A."/>
            <person name="Lombard V."/>
            <person name="Morin E."/>
            <person name="Otillar R."/>
            <person name="Lindquist E.A."/>
            <person name="Sun H."/>
            <person name="LaButti K.M."/>
            <person name="Schmutz J."/>
            <person name="Jabbour D."/>
            <person name="Luo H."/>
            <person name="Baker S.E."/>
            <person name="Pisabarro A.G."/>
            <person name="Walton J.D."/>
            <person name="Blanchette R.A."/>
            <person name="Henrissat B."/>
            <person name="Martin F."/>
            <person name="Cullen D."/>
            <person name="Hibbett D.S."/>
            <person name="Grigoriev I.V."/>
        </authorList>
    </citation>
    <scope>NUCLEOTIDE SEQUENCE [LARGE SCALE GENOMIC DNA]</scope>
    <source>
        <strain evidence="3">PC15</strain>
    </source>
</reference>
<accession>A0A067NTU2</accession>
<name>A0A067NTU2_PLEO1</name>
<dbReference type="OrthoDB" id="10366146at2759"/>
<dbReference type="VEuPathDB" id="FungiDB:PLEOSDRAFT_159045"/>
<feature type="region of interest" description="Disordered" evidence="1">
    <location>
        <begin position="92"/>
        <end position="120"/>
    </location>
</feature>
<feature type="compositionally biased region" description="Polar residues" evidence="1">
    <location>
        <begin position="195"/>
        <end position="215"/>
    </location>
</feature>
<feature type="region of interest" description="Disordered" evidence="1">
    <location>
        <begin position="256"/>
        <end position="298"/>
    </location>
</feature>
<dbReference type="AlphaFoldDB" id="A0A067NTU2"/>
<dbReference type="InParanoid" id="A0A067NTU2"/>
<protein>
    <submittedName>
        <fullName evidence="2">Uncharacterized protein</fullName>
    </submittedName>
</protein>
<feature type="compositionally biased region" description="Basic and acidic residues" evidence="1">
    <location>
        <begin position="278"/>
        <end position="292"/>
    </location>
</feature>
<feature type="region of interest" description="Disordered" evidence="1">
    <location>
        <begin position="157"/>
        <end position="215"/>
    </location>
</feature>
<evidence type="ECO:0000313" key="2">
    <source>
        <dbReference type="EMBL" id="KDQ27041.1"/>
    </source>
</evidence>
<proteinExistence type="predicted"/>
<evidence type="ECO:0000313" key="3">
    <source>
        <dbReference type="Proteomes" id="UP000027073"/>
    </source>
</evidence>
<dbReference type="EMBL" id="KL198009">
    <property type="protein sequence ID" value="KDQ27041.1"/>
    <property type="molecule type" value="Genomic_DNA"/>
</dbReference>
<dbReference type="HOGENOM" id="CLU_819197_0_0_1"/>
<sequence length="339" mass="36534">MFLKSQAEWFRYSHHMAPLPASIPVAMSVERSKLPTQSTLVFPIEPTSGLNRSHPSSARASISPVVVNGRRAGLEHRHKTLSNEVSVPLEPAVTPASSMRPPQDAYMHPNAPRGLASYQVPDLPYDRQNQASRAASSLPSSGYLDCMPPPSVPPHAYFANTFTPSRAHNGPTAQSLPISGSEPKLAPQNAVPHSGHQQSQIPLSGPSDSPGTSLTNVSNARRVAQHLSDRYAARIAAPTPVRVPIHNQGSLLAAAWTPPSLPGSSPGPPNSDLVYPEETTRNGSERADEDRTLFNASDPDVVDARRTSIDLSSSHFRPRPLTPDTMFALMDPILMSWSL</sequence>
<feature type="compositionally biased region" description="Pro residues" evidence="1">
    <location>
        <begin position="259"/>
        <end position="269"/>
    </location>
</feature>
<dbReference type="Proteomes" id="UP000027073">
    <property type="component" value="Unassembled WGS sequence"/>
</dbReference>
<feature type="compositionally biased region" description="Polar residues" evidence="1">
    <location>
        <begin position="160"/>
        <end position="178"/>
    </location>
</feature>
<evidence type="ECO:0000256" key="1">
    <source>
        <dbReference type="SAM" id="MobiDB-lite"/>
    </source>
</evidence>